<sequence length="62" mass="6016">MRDDLDAERIDRRTILQGAASAGLIGLAGCSGDGNGNGGDGNDDDGTDDGSSGDATTTDSAA</sequence>
<gene>
    <name evidence="2" type="ORF">ACFPJA_17355</name>
</gene>
<dbReference type="EMBL" id="JBHSKV010000024">
    <property type="protein sequence ID" value="MFC5136477.1"/>
    <property type="molecule type" value="Genomic_DNA"/>
</dbReference>
<feature type="compositionally biased region" description="Low complexity" evidence="1">
    <location>
        <begin position="49"/>
        <end position="62"/>
    </location>
</feature>
<dbReference type="Proteomes" id="UP001596145">
    <property type="component" value="Unassembled WGS sequence"/>
</dbReference>
<comment type="caution">
    <text evidence="2">The sequence shown here is derived from an EMBL/GenBank/DDBJ whole genome shotgun (WGS) entry which is preliminary data.</text>
</comment>
<accession>A0ABD5QWG2</accession>
<dbReference type="RefSeq" id="WP_203227828.1">
    <property type="nucleotide sequence ID" value="NZ_JBHSKV010000024.1"/>
</dbReference>
<organism evidence="2 3">
    <name type="scientific">Halorubrum glutamatedens</name>
    <dbReference type="NCBI Taxonomy" id="2707018"/>
    <lineage>
        <taxon>Archaea</taxon>
        <taxon>Methanobacteriati</taxon>
        <taxon>Methanobacteriota</taxon>
        <taxon>Stenosarchaea group</taxon>
        <taxon>Halobacteria</taxon>
        <taxon>Halobacteriales</taxon>
        <taxon>Haloferacaceae</taxon>
        <taxon>Halorubrum</taxon>
    </lineage>
</organism>
<dbReference type="PROSITE" id="PS51257">
    <property type="entry name" value="PROKAR_LIPOPROTEIN"/>
    <property type="match status" value="1"/>
</dbReference>
<feature type="region of interest" description="Disordered" evidence="1">
    <location>
        <begin position="27"/>
        <end position="62"/>
    </location>
</feature>
<keyword evidence="3" id="KW-1185">Reference proteome</keyword>
<evidence type="ECO:0000313" key="2">
    <source>
        <dbReference type="EMBL" id="MFC5136477.1"/>
    </source>
</evidence>
<proteinExistence type="predicted"/>
<reference evidence="2 3" key="1">
    <citation type="journal article" date="2019" name="Int. J. Syst. Evol. Microbiol.">
        <title>The Global Catalogue of Microorganisms (GCM) 10K type strain sequencing project: providing services to taxonomists for standard genome sequencing and annotation.</title>
        <authorList>
            <consortium name="The Broad Institute Genomics Platform"/>
            <consortium name="The Broad Institute Genome Sequencing Center for Infectious Disease"/>
            <person name="Wu L."/>
            <person name="Ma J."/>
        </authorList>
    </citation>
    <scope>NUCLEOTIDE SEQUENCE [LARGE SCALE GENOMIC DNA]</scope>
    <source>
        <strain evidence="2 3">CGMCC 1.16026</strain>
    </source>
</reference>
<name>A0ABD5QWG2_9EURY</name>
<evidence type="ECO:0000256" key="1">
    <source>
        <dbReference type="SAM" id="MobiDB-lite"/>
    </source>
</evidence>
<feature type="compositionally biased region" description="Gly residues" evidence="1">
    <location>
        <begin position="29"/>
        <end position="40"/>
    </location>
</feature>
<evidence type="ECO:0000313" key="3">
    <source>
        <dbReference type="Proteomes" id="UP001596145"/>
    </source>
</evidence>
<evidence type="ECO:0008006" key="4">
    <source>
        <dbReference type="Google" id="ProtNLM"/>
    </source>
</evidence>
<dbReference type="AlphaFoldDB" id="A0ABD5QWG2"/>
<protein>
    <recommendedName>
        <fullName evidence="4">ABC transporter substrate-binding protein</fullName>
    </recommendedName>
</protein>